<reference evidence="1" key="1">
    <citation type="submission" date="2020-08" db="EMBL/GenBank/DDBJ databases">
        <title>Multicomponent nature underlies the extraordinary mechanical properties of spider dragline silk.</title>
        <authorList>
            <person name="Kono N."/>
            <person name="Nakamura H."/>
            <person name="Mori M."/>
            <person name="Yoshida Y."/>
            <person name="Ohtoshi R."/>
            <person name="Malay A.D."/>
            <person name="Moran D.A.P."/>
            <person name="Tomita M."/>
            <person name="Numata K."/>
            <person name="Arakawa K."/>
        </authorList>
    </citation>
    <scope>NUCLEOTIDE SEQUENCE</scope>
</reference>
<sequence>MRESRWVPPCMTPEPNRKLACAERGCGREGRKGGGGDRFLGTAGRDSLHWMVGGAHCFAAPTSSLMSPPAEYRTPTPGNS</sequence>
<proteinExistence type="predicted"/>
<keyword evidence="2" id="KW-1185">Reference proteome</keyword>
<dbReference type="EMBL" id="BMAW01067529">
    <property type="protein sequence ID" value="GFT60171.1"/>
    <property type="molecule type" value="Genomic_DNA"/>
</dbReference>
<dbReference type="Proteomes" id="UP000887013">
    <property type="component" value="Unassembled WGS sequence"/>
</dbReference>
<protein>
    <submittedName>
        <fullName evidence="1">Uncharacterized protein</fullName>
    </submittedName>
</protein>
<gene>
    <name evidence="1" type="ORF">NPIL_20831</name>
</gene>
<dbReference type="AlphaFoldDB" id="A0A8X6PE41"/>
<accession>A0A8X6PE41</accession>
<evidence type="ECO:0000313" key="1">
    <source>
        <dbReference type="EMBL" id="GFT60171.1"/>
    </source>
</evidence>
<name>A0A8X6PE41_NEPPI</name>
<comment type="caution">
    <text evidence="1">The sequence shown here is derived from an EMBL/GenBank/DDBJ whole genome shotgun (WGS) entry which is preliminary data.</text>
</comment>
<organism evidence="1 2">
    <name type="scientific">Nephila pilipes</name>
    <name type="common">Giant wood spider</name>
    <name type="synonym">Nephila maculata</name>
    <dbReference type="NCBI Taxonomy" id="299642"/>
    <lineage>
        <taxon>Eukaryota</taxon>
        <taxon>Metazoa</taxon>
        <taxon>Ecdysozoa</taxon>
        <taxon>Arthropoda</taxon>
        <taxon>Chelicerata</taxon>
        <taxon>Arachnida</taxon>
        <taxon>Araneae</taxon>
        <taxon>Araneomorphae</taxon>
        <taxon>Entelegynae</taxon>
        <taxon>Araneoidea</taxon>
        <taxon>Nephilidae</taxon>
        <taxon>Nephila</taxon>
    </lineage>
</organism>
<evidence type="ECO:0000313" key="2">
    <source>
        <dbReference type="Proteomes" id="UP000887013"/>
    </source>
</evidence>
<dbReference type="OrthoDB" id="10562057at2759"/>